<dbReference type="InterPro" id="IPR001387">
    <property type="entry name" value="Cro/C1-type_HTH"/>
</dbReference>
<evidence type="ECO:0000256" key="5">
    <source>
        <dbReference type="SAM" id="Phobius"/>
    </source>
</evidence>
<keyword evidence="5" id="KW-1133">Transmembrane helix</keyword>
<dbReference type="SMART" id="SM00530">
    <property type="entry name" value="HTH_XRE"/>
    <property type="match status" value="1"/>
</dbReference>
<name>A0A7K1FQ27_9ACTN</name>
<proteinExistence type="predicted"/>
<evidence type="ECO:0000259" key="6">
    <source>
        <dbReference type="PROSITE" id="PS50943"/>
    </source>
</evidence>
<dbReference type="Pfam" id="PF00400">
    <property type="entry name" value="WD40"/>
    <property type="match status" value="6"/>
</dbReference>
<dbReference type="SMART" id="SM00320">
    <property type="entry name" value="WD40"/>
    <property type="match status" value="9"/>
</dbReference>
<dbReference type="InterPro" id="IPR049052">
    <property type="entry name" value="nSTAND1"/>
</dbReference>
<keyword evidence="1 3" id="KW-0853">WD repeat</keyword>
<dbReference type="InterPro" id="IPR050505">
    <property type="entry name" value="WDR55/POC1"/>
</dbReference>
<dbReference type="InterPro" id="IPR019775">
    <property type="entry name" value="WD40_repeat_CS"/>
</dbReference>
<protein>
    <recommendedName>
        <fullName evidence="6">HTH cro/C1-type domain-containing protein</fullName>
    </recommendedName>
</protein>
<dbReference type="InterPro" id="IPR015943">
    <property type="entry name" value="WD40/YVTN_repeat-like_dom_sf"/>
</dbReference>
<evidence type="ECO:0000256" key="4">
    <source>
        <dbReference type="SAM" id="MobiDB-lite"/>
    </source>
</evidence>
<feature type="repeat" description="WD" evidence="3">
    <location>
        <begin position="1227"/>
        <end position="1258"/>
    </location>
</feature>
<dbReference type="PROSITE" id="PS50294">
    <property type="entry name" value="WD_REPEATS_REGION"/>
    <property type="match status" value="2"/>
</dbReference>
<keyword evidence="5" id="KW-0472">Membrane</keyword>
<dbReference type="InterPro" id="IPR011047">
    <property type="entry name" value="Quinoprotein_ADH-like_sf"/>
</dbReference>
<dbReference type="SUPFAM" id="SSF50998">
    <property type="entry name" value="Quinoprotein alcohol dehydrogenase-like"/>
    <property type="match status" value="1"/>
</dbReference>
<dbReference type="RefSeq" id="WP_154770184.1">
    <property type="nucleotide sequence ID" value="NZ_WLYK01000008.1"/>
</dbReference>
<dbReference type="PRINTS" id="PR00320">
    <property type="entry name" value="GPROTEINBRPT"/>
</dbReference>
<dbReference type="PANTHER" id="PTHR44019">
    <property type="entry name" value="WD REPEAT-CONTAINING PROTEIN 55"/>
    <property type="match status" value="1"/>
</dbReference>
<comment type="caution">
    <text evidence="7">The sequence shown here is derived from an EMBL/GenBank/DDBJ whole genome shotgun (WGS) entry which is preliminary data.</text>
</comment>
<feature type="repeat" description="WD" evidence="3">
    <location>
        <begin position="1182"/>
        <end position="1215"/>
    </location>
</feature>
<evidence type="ECO:0000313" key="7">
    <source>
        <dbReference type="EMBL" id="MTD16246.1"/>
    </source>
</evidence>
<organism evidence="7 8">
    <name type="scientific">Nakamurella alba</name>
    <dbReference type="NCBI Taxonomy" id="2665158"/>
    <lineage>
        <taxon>Bacteria</taxon>
        <taxon>Bacillati</taxon>
        <taxon>Actinomycetota</taxon>
        <taxon>Actinomycetes</taxon>
        <taxon>Nakamurellales</taxon>
        <taxon>Nakamurellaceae</taxon>
        <taxon>Nakamurella</taxon>
    </lineage>
</organism>
<feature type="repeat" description="WD" evidence="3">
    <location>
        <begin position="1048"/>
        <end position="1080"/>
    </location>
</feature>
<dbReference type="InterPro" id="IPR001680">
    <property type="entry name" value="WD40_rpt"/>
</dbReference>
<sequence length="1296" mass="135691">MVDLPSAGPPADRAEMVRVLRERRERAGLSVRELAARVDAPLGTVGGYLSGRHLPTTAQLPLFRRILVQLGVPAQDQDAWLDLVGTLRRTSGPRITDAPYRGLLSFETGDAGWFFGRSALVDQLLRLATDRTDPRPLVVLGPTGSGKSSVLRAGLLAGWPGSRALITPGPDPFGPLAAARDVLAAGDGLVVIDQVEEIFVRLPDPEARQRWAAAVTDPASWPPGTRVVFGLRADFFVAAASVPALEALLHDRQVLVGPMGVENLRSAIVGPAARAGLAIDDDLVRVLLDDLLLPDGRVHVAGVLPLLSHVLLATWQRTGGSRLTLDAYRDTGGLESAVQQTAEQVWADLPGEDERRLARGLLLRMVHLEEHTADADRGLPEAVTRRRAPLPDEAEREVLEPFVAQRLVVIDDTGVSIAHESLLTAWPRLRGWVDEDRAGLLLRRRLHGISRQWQIDHDDSGLVRGARLEAYEEWLAGGDRAGELDRLELEYLDAARAAEADRRAARRRQVRLLRSAVAVAVVLAVAASVLAVVGFTARADAEAGRNEAAQSRDRAASREIAGYAADLLDSDPATAAQLAIAAYRISPTLEARSTLLDMTAMPIPTVWPGTTGNSYLALSPDGRTVAATDASTGGFRLIRTNPTADVRSAPVDPVGSAVLGAAAPPATGTVAVIFTLVWSPDGTLLVTGDEDGVVRVWDVRDLAVPVQLDEEQVFASGGAQAMVFTPDGSRLIIGGPAGTKATDKLPAMPGSPLRSYPVGRAGLGAAVDLIAPTIGPESLVQSLSMSADGMLAVGGADGTVSLRPDAGSGRPGPAVEPDPDASGSSQPVGALAFSPDGRMFAAGTRSGAVRQYEVGATGVLTDLPDNLPRFTSWVNALDYSADGAVLAIGSSTSEVRINRSSDGEQLATFGHRGAVTGVVFGPGDRSLLTVANDGSVRRYGWPGPVVGPFGATVTYLDYAPANTLLVGPAKAEGRVSAWDVADLQSPVEEFITDGAAVLSGVVAVDREGDLMAVGRADGQVALYTTTSTAAGPVAVLPTGADPEVVQQSMVFSPDGRTLFSGGDDQVVHVWDVSAPEAPRELSSLPGLAGSVYFLSLSSDGKLLVATIVADSGGGEIVWHVGDPGAPREVARIGDLPGYAFAGVFSPDGSTLAVTGTDRTVHLYGVSAPGVDGAVVVTPTGQLFGPTDMLIWLAFSPDGTRLAAAGNDGAVWMWDLTDPVSPRLIARLQAADSALKAVEFAPDGRSLAAGGVDRRAHLWLSDAESAATWICGSVGVRISEQQWSELLPEQKFAAPCP</sequence>
<dbReference type="Pfam" id="PF20703">
    <property type="entry name" value="nSTAND1"/>
    <property type="match status" value="1"/>
</dbReference>
<dbReference type="PROSITE" id="PS50082">
    <property type="entry name" value="WD_REPEATS_2"/>
    <property type="match status" value="4"/>
</dbReference>
<gene>
    <name evidence="7" type="ORF">GIS00_20105</name>
</gene>
<evidence type="ECO:0000313" key="8">
    <source>
        <dbReference type="Proteomes" id="UP000460221"/>
    </source>
</evidence>
<dbReference type="Gene3D" id="2.130.10.10">
    <property type="entry name" value="YVTN repeat-like/Quinoprotein amine dehydrogenase"/>
    <property type="match status" value="4"/>
</dbReference>
<keyword evidence="8" id="KW-1185">Reference proteome</keyword>
<keyword evidence="5" id="KW-0812">Transmembrane</keyword>
<keyword evidence="2" id="KW-0677">Repeat</keyword>
<dbReference type="EMBL" id="WLYK01000008">
    <property type="protein sequence ID" value="MTD16246.1"/>
    <property type="molecule type" value="Genomic_DNA"/>
</dbReference>
<feature type="domain" description="HTH cro/C1-type" evidence="6">
    <location>
        <begin position="20"/>
        <end position="60"/>
    </location>
</feature>
<dbReference type="SUPFAM" id="SSF101908">
    <property type="entry name" value="Putative isomerase YbhE"/>
    <property type="match status" value="1"/>
</dbReference>
<dbReference type="GO" id="GO:0003677">
    <property type="term" value="F:DNA binding"/>
    <property type="evidence" value="ECO:0007669"/>
    <property type="project" value="InterPro"/>
</dbReference>
<evidence type="ECO:0000256" key="1">
    <source>
        <dbReference type="ARBA" id="ARBA00022574"/>
    </source>
</evidence>
<dbReference type="InterPro" id="IPR010982">
    <property type="entry name" value="Lambda_DNA-bd_dom_sf"/>
</dbReference>
<dbReference type="Proteomes" id="UP000460221">
    <property type="component" value="Unassembled WGS sequence"/>
</dbReference>
<dbReference type="SUPFAM" id="SSF52540">
    <property type="entry name" value="P-loop containing nucleoside triphosphate hydrolases"/>
    <property type="match status" value="1"/>
</dbReference>
<dbReference type="PANTHER" id="PTHR44019:SF8">
    <property type="entry name" value="POC1 CENTRIOLAR PROTEIN HOMOLOG"/>
    <property type="match status" value="1"/>
</dbReference>
<accession>A0A7K1FQ27</accession>
<feature type="repeat" description="WD" evidence="3">
    <location>
        <begin position="666"/>
        <end position="700"/>
    </location>
</feature>
<feature type="region of interest" description="Disordered" evidence="4">
    <location>
        <begin position="796"/>
        <end position="829"/>
    </location>
</feature>
<reference evidence="7 8" key="1">
    <citation type="submission" date="2019-11" db="EMBL/GenBank/DDBJ databases">
        <authorList>
            <person name="Jiang L.-Q."/>
        </authorList>
    </citation>
    <scope>NUCLEOTIDE SEQUENCE [LARGE SCALE GENOMIC DNA]</scope>
    <source>
        <strain evidence="7 8">YIM 132087</strain>
    </source>
</reference>
<dbReference type="SUPFAM" id="SSF47413">
    <property type="entry name" value="lambda repressor-like DNA-binding domains"/>
    <property type="match status" value="1"/>
</dbReference>
<dbReference type="Pfam" id="PF13560">
    <property type="entry name" value="HTH_31"/>
    <property type="match status" value="1"/>
</dbReference>
<dbReference type="InterPro" id="IPR027417">
    <property type="entry name" value="P-loop_NTPase"/>
</dbReference>
<dbReference type="InterPro" id="IPR020472">
    <property type="entry name" value="WD40_PAC1"/>
</dbReference>
<evidence type="ECO:0000256" key="3">
    <source>
        <dbReference type="PROSITE-ProRule" id="PRU00221"/>
    </source>
</evidence>
<dbReference type="PROSITE" id="PS00678">
    <property type="entry name" value="WD_REPEATS_1"/>
    <property type="match status" value="3"/>
</dbReference>
<evidence type="ECO:0000256" key="2">
    <source>
        <dbReference type="ARBA" id="ARBA00022737"/>
    </source>
</evidence>
<dbReference type="PROSITE" id="PS50943">
    <property type="entry name" value="HTH_CROC1"/>
    <property type="match status" value="1"/>
</dbReference>
<dbReference type="Gene3D" id="1.10.260.40">
    <property type="entry name" value="lambda repressor-like DNA-binding domains"/>
    <property type="match status" value="1"/>
</dbReference>
<feature type="transmembrane region" description="Helical" evidence="5">
    <location>
        <begin position="512"/>
        <end position="535"/>
    </location>
</feature>